<sequence>MVRRKESGFSLLEIIIVMAIAGGILTMYTRYVRKQADRASQHTIAATLVQEMKGVINFVRDPDMVITDEESNKTEEISNPLYNTETPDADYQVRLSNDVNDVDTGSKNEYYLWGDGSDASQQQRYRFISSSCKTTLKSNYAFEKEYLPCWMSSAAKNSVAHIERVGFRGSDLESQQSNINQIDVVVEFNTGGSSHLLDFDRFQPALAQAFSDAGNTPSHAWVVHRESPGANWQLVTKNSDGKTPVEFGSVASNMNTLNGYTTGEFGVRFTFDLNDNDSGTAASGGSGDMCWNSDDSQVEMCYEPRTGTGTHGENTVLALNMKDVKNTNGDQKLGTLQANVVMENTARKVYLFQRSYGGNLVLDSAGNPTFYQYKDGNSQSFIGDYYMNDLEAAKMGNGMDYNLYLYVPYTYDAFELVTPAIVDYISHGGMNGGPIERDDSYRPSYDDSRSGVYNSDNSGNDSGNVRYPVQTCPQVEQEITLRDGSGKALVDAENKPRTVKVLRKLYPRLSVAISSVSAYRASNGTGLYSDPKSNRNRLSPNISVGQLAGISVQTEFAKQDLTEKGGSPGRNEGDHAIYPNYKYIWIISSTLGMFDGDSGEGVNVVDPGSVSYTVSRWCSTIPQPGTPADLLDSYQYQ</sequence>
<dbReference type="RefSeq" id="WP_165570654.1">
    <property type="nucleotide sequence ID" value="NZ_BBMZ01000008.1"/>
</dbReference>
<gene>
    <name evidence="5" type="ORF">EV102420_08_00940</name>
</gene>
<dbReference type="EMBL" id="BBMZ01000008">
    <property type="protein sequence ID" value="GAL57631.1"/>
    <property type="molecule type" value="Genomic_DNA"/>
</dbReference>
<feature type="compositionally biased region" description="Low complexity" evidence="2">
    <location>
        <begin position="450"/>
        <end position="465"/>
    </location>
</feature>
<evidence type="ECO:0000259" key="4">
    <source>
        <dbReference type="Pfam" id="PF21444"/>
    </source>
</evidence>
<dbReference type="AlphaFoldDB" id="A0A090UYK9"/>
<evidence type="ECO:0000256" key="2">
    <source>
        <dbReference type="SAM" id="MobiDB-lite"/>
    </source>
</evidence>
<accession>A0A090UYK9</accession>
<protein>
    <submittedName>
        <fullName evidence="5">Putative type IV pilus biogenesis protein</fullName>
    </submittedName>
</protein>
<comment type="subcellular location">
    <subcellularLocation>
        <location evidence="1">Membrane</location>
        <topology evidence="1">Single-pass membrane protein</topology>
    </subcellularLocation>
</comment>
<comment type="caution">
    <text evidence="5">The sequence shown here is derived from an EMBL/GenBank/DDBJ whole genome shotgun (WGS) entry which is preliminary data.</text>
</comment>
<evidence type="ECO:0000313" key="6">
    <source>
        <dbReference type="Proteomes" id="UP000029462"/>
    </source>
</evidence>
<evidence type="ECO:0000313" key="5">
    <source>
        <dbReference type="EMBL" id="GAL57631.1"/>
    </source>
</evidence>
<name>A0A090UYK9_PSEVU</name>
<feature type="domain" description="CofB-like pilin" evidence="4">
    <location>
        <begin position="42"/>
        <end position="272"/>
    </location>
</feature>
<dbReference type="STRING" id="1115515.EV102420_08_00940"/>
<dbReference type="GO" id="GO:0016020">
    <property type="term" value="C:membrane"/>
    <property type="evidence" value="ECO:0007669"/>
    <property type="project" value="UniProtKB-SubCell"/>
</dbReference>
<reference evidence="5 6" key="1">
    <citation type="submission" date="2014-09" db="EMBL/GenBank/DDBJ databases">
        <title>Whole genome shotgun sequence of Escherichia vulneris NBRC 102420.</title>
        <authorList>
            <person name="Yoshida Y."/>
            <person name="Hosoyama A."/>
            <person name="Tsuchikane K."/>
            <person name="Ohji S."/>
            <person name="Ichikawa N."/>
            <person name="Kimura A."/>
            <person name="Yamazoe A."/>
            <person name="Ezaki T."/>
            <person name="Fujita N."/>
        </authorList>
    </citation>
    <scope>NUCLEOTIDE SEQUENCE [LARGE SCALE GENOMIC DNA]</scope>
    <source>
        <strain evidence="5 6">NBRC 102420</strain>
    </source>
</reference>
<feature type="compositionally biased region" description="Basic and acidic residues" evidence="2">
    <location>
        <begin position="435"/>
        <end position="449"/>
    </location>
</feature>
<keyword evidence="6" id="KW-1185">Reference proteome</keyword>
<dbReference type="eggNOG" id="COG2165">
    <property type="taxonomic scope" value="Bacteria"/>
</dbReference>
<dbReference type="Pfam" id="PF21444">
    <property type="entry name" value="CofB_pilin_dom"/>
    <property type="match status" value="1"/>
</dbReference>
<dbReference type="Proteomes" id="UP000029462">
    <property type="component" value="Unassembled WGS sequence"/>
</dbReference>
<feature type="region of interest" description="Disordered" evidence="2">
    <location>
        <begin position="433"/>
        <end position="466"/>
    </location>
</feature>
<dbReference type="NCBIfam" id="TIGR02532">
    <property type="entry name" value="IV_pilin_GFxxxE"/>
    <property type="match status" value="1"/>
</dbReference>
<keyword evidence="3" id="KW-0812">Transmembrane</keyword>
<dbReference type="Pfam" id="PF07963">
    <property type="entry name" value="N_methyl"/>
    <property type="match status" value="1"/>
</dbReference>
<dbReference type="InterPro" id="IPR012902">
    <property type="entry name" value="N_methyl_site"/>
</dbReference>
<keyword evidence="3" id="KW-0472">Membrane</keyword>
<evidence type="ECO:0000256" key="3">
    <source>
        <dbReference type="SAM" id="Phobius"/>
    </source>
</evidence>
<organism evidence="5 6">
    <name type="scientific">Pseudescherichia vulneris NBRC 102420</name>
    <dbReference type="NCBI Taxonomy" id="1115515"/>
    <lineage>
        <taxon>Bacteria</taxon>
        <taxon>Pseudomonadati</taxon>
        <taxon>Pseudomonadota</taxon>
        <taxon>Gammaproteobacteria</taxon>
        <taxon>Enterobacterales</taxon>
        <taxon>Enterobacteriaceae</taxon>
        <taxon>Pseudescherichia</taxon>
    </lineage>
</organism>
<keyword evidence="3" id="KW-1133">Transmembrane helix</keyword>
<dbReference type="InterPro" id="IPR048688">
    <property type="entry name" value="CofB-like_pilin_dom"/>
</dbReference>
<feature type="transmembrane region" description="Helical" evidence="3">
    <location>
        <begin position="12"/>
        <end position="31"/>
    </location>
</feature>
<evidence type="ECO:0000256" key="1">
    <source>
        <dbReference type="ARBA" id="ARBA00004167"/>
    </source>
</evidence>
<proteinExistence type="predicted"/>